<dbReference type="PROSITE" id="PS50817">
    <property type="entry name" value="INTEIN_N_TER"/>
    <property type="match status" value="1"/>
</dbReference>
<dbReference type="SMART" id="SM00350">
    <property type="entry name" value="MCM"/>
    <property type="match status" value="1"/>
</dbReference>
<dbReference type="PRINTS" id="PR01660">
    <property type="entry name" value="MCMPROTEIN4"/>
</dbReference>
<proteinExistence type="inferred from homology"/>
<feature type="region of interest" description="Disordered" evidence="12">
    <location>
        <begin position="32"/>
        <end position="62"/>
    </location>
</feature>
<dbReference type="Pfam" id="PF21128">
    <property type="entry name" value="WHD_MCM4"/>
    <property type="match status" value="1"/>
</dbReference>
<dbReference type="InterPro" id="IPR036844">
    <property type="entry name" value="Hint_dom_sf"/>
</dbReference>
<dbReference type="InterPro" id="IPR018525">
    <property type="entry name" value="MCM_CS"/>
</dbReference>
<gene>
    <name evidence="14" type="ORF">M0813_21812</name>
</gene>
<dbReference type="SUPFAM" id="SSF50249">
    <property type="entry name" value="Nucleic acid-binding proteins"/>
    <property type="match status" value="1"/>
</dbReference>
<feature type="compositionally biased region" description="Polar residues" evidence="12">
    <location>
        <begin position="273"/>
        <end position="284"/>
    </location>
</feature>
<dbReference type="InterPro" id="IPR033762">
    <property type="entry name" value="MCM_OB"/>
</dbReference>
<feature type="region of interest" description="Disordered" evidence="12">
    <location>
        <begin position="222"/>
        <end position="303"/>
    </location>
</feature>
<dbReference type="PANTHER" id="PTHR11630:SF66">
    <property type="entry name" value="DNA REPLICATION LICENSING FACTOR MCM4"/>
    <property type="match status" value="1"/>
</dbReference>
<feature type="compositionally biased region" description="Basic and acidic residues" evidence="12">
    <location>
        <begin position="251"/>
        <end position="269"/>
    </location>
</feature>
<evidence type="ECO:0000256" key="9">
    <source>
        <dbReference type="ARBA" id="ARBA00023125"/>
    </source>
</evidence>
<dbReference type="InterPro" id="IPR041562">
    <property type="entry name" value="MCM_lid"/>
</dbReference>
<feature type="domain" description="MCM C-terminal AAA(+) ATPase" evidence="13">
    <location>
        <begin position="563"/>
        <end position="664"/>
    </location>
</feature>
<keyword evidence="7" id="KW-0347">Helicase</keyword>
<dbReference type="Pfam" id="PF17855">
    <property type="entry name" value="MCM_lid"/>
    <property type="match status" value="1"/>
</dbReference>
<dbReference type="Proteomes" id="UP001150062">
    <property type="component" value="Unassembled WGS sequence"/>
</dbReference>
<dbReference type="EC" id="3.6.4.12" evidence="3"/>
<dbReference type="NCBIfam" id="TIGR01445">
    <property type="entry name" value="intein_Nterm"/>
    <property type="match status" value="1"/>
</dbReference>
<dbReference type="Gene3D" id="2.20.28.10">
    <property type="match status" value="1"/>
</dbReference>
<dbReference type="PANTHER" id="PTHR11630">
    <property type="entry name" value="DNA REPLICATION LICENSING FACTOR MCM FAMILY MEMBER"/>
    <property type="match status" value="1"/>
</dbReference>
<dbReference type="Gene3D" id="2.40.50.140">
    <property type="entry name" value="Nucleic acid-binding proteins"/>
    <property type="match status" value="1"/>
</dbReference>
<dbReference type="Gene3D" id="3.30.1640.10">
    <property type="entry name" value="mini-chromosome maintenance (MCM) complex, chain A, domain 1"/>
    <property type="match status" value="1"/>
</dbReference>
<keyword evidence="15" id="KW-1185">Reference proteome</keyword>
<dbReference type="SUPFAM" id="SSF52540">
    <property type="entry name" value="P-loop containing nucleoside triphosphate hydrolases"/>
    <property type="match status" value="1"/>
</dbReference>
<keyword evidence="4" id="KW-0235">DNA replication</keyword>
<evidence type="ECO:0000256" key="8">
    <source>
        <dbReference type="ARBA" id="ARBA00022840"/>
    </source>
</evidence>
<evidence type="ECO:0000256" key="11">
    <source>
        <dbReference type="RuleBase" id="RU004070"/>
    </source>
</evidence>
<evidence type="ECO:0000259" key="13">
    <source>
        <dbReference type="PROSITE" id="PS50051"/>
    </source>
</evidence>
<dbReference type="InterPro" id="IPR003587">
    <property type="entry name" value="Hint_dom_N"/>
</dbReference>
<sequence>MTDPVTPFLSSPVPFSVPDTPFTELDETLPELEQSQESISTLNETSTTTGGSQQTNSSQISGFQSYTQTDSYTSLGQSIHNLHRGIGQRLSRLNEVELNLTSVQTPNLQSEMLTSESDDLTSTTGKLTSTVIWGTNVNLGETYDSFGKFFNEYVDTRTNLPFYPRVFEQMIEIECPYLRLDCQHLYSYDPDLYKKLVSYPEEVIPIMDHFLNERIKEFEKNNDDFFGNQDFGENDDFNENQDFNDNEEEKEQGKKQEQEQEQEQEKDLETPFASMSTPQIGSNSENEKEIKKQTSTEEKEVIEEQKRIEIQLENENENENENNKEQEIEKQSIGSATMQIRPFNMHLNDVKSMRNLDPINIDQLVSINGMITRTTSVIPDLKSGFFQCKRCNFSTVGYVERGKIDEPVMCGNCGAKFSMNLIHNRSTFVDKQLIKMQENPDSIPEGETPQTVNLIVFDDLVDGVRPGDRVEVVGIFRASPVRINPRMRSVRSIYRTYIDVISFRTVRKGRVNVNYQNEKKDQKNLEKEKNGTLDLNNDESFEDPKIVELQKKRLTELGNKPNIYQLLTNSLAPSIFGMEDIKKGILCQLFSGSNKEFSQSGIGRFRPNINVLLVGDPGTSKSQMLQYVNKISPRGLYTSGKGSSIHYNQKIIIKSKETNQIFFKKIGKFIETQFNHLNKTKKEKILNKNSKIINFKPQRNFQILSVNKNGNVKWSHIKKMSKHKSPATLIKITTKSGRTTIGTYDHSFLTICQKTKKIISKFGSQLKVDDHVPIMCSFDLGSAKKTKSIKIDNSYFDLNENLGKQLGLKLKNKESLMIEGNDLKSLIFAPLTFIKSLIENSFNKDIFKKNLQSSLKFNSKKLLKIVQILAARVCLKTQIIKNNILTIESFTNCNGCGNCPAYGDQITKLTEIQTNGDHNNNNNNNNNNDNDQEINKYVYDLQVENETFMLQNLQFVHNSAVGLTAYVTKDPDSGEFVLESGALVLSDGGICCIDEFDKMSEYSRTVLHEAMEQQTVSVAKAGIIATLNARTSVLASANPKDSHYNPKLSVVDNIRLPPTLLSRFDLIYLVLDQPDENKDRKLARHIISLYCEDRFNEENIKANENEDEDEDEDEDENEKKKNNKKIEKKIQKEDEEEKISLDTLTDYISFAKNAYNPELTDEAVDHLVRGYVEMRQLGGGRNTITATPRQLESLIRISEAHAKIRLSNKVEVQDVTEAVRLVKGAIQIAATDPETGLIDMDLIATGRSQFSRKKIAQLATEIKFFLENDQGTQNDSIKFQKLWNQIQEQSTVEIPRGDLQDALILLTEENSITIKGSILQNCLIKRID</sequence>
<dbReference type="CDD" id="cd00081">
    <property type="entry name" value="Hint"/>
    <property type="match status" value="1"/>
</dbReference>
<dbReference type="Pfam" id="PF00493">
    <property type="entry name" value="MCM"/>
    <property type="match status" value="2"/>
</dbReference>
<accession>A0ABQ8YFL0</accession>
<feature type="compositionally biased region" description="Polar residues" evidence="12">
    <location>
        <begin position="33"/>
        <end position="44"/>
    </location>
</feature>
<dbReference type="PRINTS" id="PR01657">
    <property type="entry name" value="MCMFAMILY"/>
</dbReference>
<comment type="similarity">
    <text evidence="2 11">Belongs to the MCM family.</text>
</comment>
<dbReference type="PROSITE" id="PS50818">
    <property type="entry name" value="INTEIN_C_TER"/>
    <property type="match status" value="1"/>
</dbReference>
<dbReference type="SMART" id="SM00306">
    <property type="entry name" value="HintN"/>
    <property type="match status" value="1"/>
</dbReference>
<evidence type="ECO:0000256" key="4">
    <source>
        <dbReference type="ARBA" id="ARBA00022705"/>
    </source>
</evidence>
<feature type="domain" description="MCM C-terminal AAA(+) ATPase" evidence="13">
    <location>
        <begin position="958"/>
        <end position="1086"/>
    </location>
</feature>
<dbReference type="Gene3D" id="2.170.16.10">
    <property type="entry name" value="Hedgehog/Intein (Hint) domain"/>
    <property type="match status" value="1"/>
</dbReference>
<feature type="compositionally biased region" description="Acidic residues" evidence="12">
    <location>
        <begin position="232"/>
        <end position="250"/>
    </location>
</feature>
<name>A0ABQ8YFL0_9EUKA</name>
<dbReference type="EMBL" id="JAOAOG010000168">
    <property type="protein sequence ID" value="KAJ6243375.1"/>
    <property type="molecule type" value="Genomic_DNA"/>
</dbReference>
<dbReference type="SUPFAM" id="SSF51294">
    <property type="entry name" value="Hedgehog/intein (Hint) domain"/>
    <property type="match status" value="1"/>
</dbReference>
<keyword evidence="6" id="KW-0378">Hydrolase</keyword>
<dbReference type="InterPro" id="IPR031327">
    <property type="entry name" value="MCM"/>
</dbReference>
<keyword evidence="5 11" id="KW-0547">Nucleotide-binding</keyword>
<organism evidence="14 15">
    <name type="scientific">Anaeramoeba flamelloides</name>
    <dbReference type="NCBI Taxonomy" id="1746091"/>
    <lineage>
        <taxon>Eukaryota</taxon>
        <taxon>Metamonada</taxon>
        <taxon>Anaeramoebidae</taxon>
        <taxon>Anaeramoeba</taxon>
    </lineage>
</organism>
<feature type="compositionally biased region" description="Acidic residues" evidence="12">
    <location>
        <begin position="1105"/>
        <end position="1116"/>
    </location>
</feature>
<dbReference type="InterPro" id="IPR027417">
    <property type="entry name" value="P-loop_NTPase"/>
</dbReference>
<dbReference type="PROSITE" id="PS00847">
    <property type="entry name" value="MCM_1"/>
    <property type="match status" value="1"/>
</dbReference>
<dbReference type="InterPro" id="IPR027925">
    <property type="entry name" value="MCM_N"/>
</dbReference>
<evidence type="ECO:0000256" key="3">
    <source>
        <dbReference type="ARBA" id="ARBA00012551"/>
    </source>
</evidence>
<dbReference type="InterPro" id="IPR030934">
    <property type="entry name" value="Intein_C"/>
</dbReference>
<evidence type="ECO:0000256" key="6">
    <source>
        <dbReference type="ARBA" id="ARBA00022801"/>
    </source>
</evidence>
<keyword evidence="8 11" id="KW-0067">ATP-binding</keyword>
<dbReference type="Pfam" id="PF14551">
    <property type="entry name" value="MCM_N"/>
    <property type="match status" value="1"/>
</dbReference>
<dbReference type="Pfam" id="PF17207">
    <property type="entry name" value="MCM_OB"/>
    <property type="match status" value="1"/>
</dbReference>
<feature type="compositionally biased region" description="Low complexity" evidence="12">
    <location>
        <begin position="45"/>
        <end position="62"/>
    </location>
</feature>
<evidence type="ECO:0000256" key="7">
    <source>
        <dbReference type="ARBA" id="ARBA00022806"/>
    </source>
</evidence>
<feature type="compositionally biased region" description="Basic and acidic residues" evidence="12">
    <location>
        <begin position="285"/>
        <end position="303"/>
    </location>
</feature>
<evidence type="ECO:0000256" key="5">
    <source>
        <dbReference type="ARBA" id="ARBA00022741"/>
    </source>
</evidence>
<dbReference type="Gene3D" id="3.40.50.300">
    <property type="entry name" value="P-loop containing nucleotide triphosphate hydrolases"/>
    <property type="match status" value="2"/>
</dbReference>
<evidence type="ECO:0000256" key="12">
    <source>
        <dbReference type="SAM" id="MobiDB-lite"/>
    </source>
</evidence>
<keyword evidence="10" id="KW-0539">Nucleus</keyword>
<feature type="region of interest" description="Disordered" evidence="12">
    <location>
        <begin position="1100"/>
        <end position="1123"/>
    </location>
</feature>
<dbReference type="InterPro" id="IPR012340">
    <property type="entry name" value="NA-bd_OB-fold"/>
</dbReference>
<dbReference type="InterPro" id="IPR001208">
    <property type="entry name" value="MCM_dom"/>
</dbReference>
<evidence type="ECO:0000313" key="15">
    <source>
        <dbReference type="Proteomes" id="UP001150062"/>
    </source>
</evidence>
<dbReference type="PROSITE" id="PS50051">
    <property type="entry name" value="MCM_2"/>
    <property type="match status" value="2"/>
</dbReference>
<comment type="subcellular location">
    <subcellularLocation>
        <location evidence="1">Nucleus</location>
    </subcellularLocation>
</comment>
<dbReference type="InterPro" id="IPR006141">
    <property type="entry name" value="Intein_N"/>
</dbReference>
<reference evidence="14" key="1">
    <citation type="submission" date="2022-08" db="EMBL/GenBank/DDBJ databases">
        <title>Novel sulfate-reducing endosymbionts in the free-living metamonad Anaeramoeba.</title>
        <authorList>
            <person name="Jerlstrom-Hultqvist J."/>
            <person name="Cepicka I."/>
            <person name="Gallot-Lavallee L."/>
            <person name="Salas-Leiva D."/>
            <person name="Curtis B.A."/>
            <person name="Zahonova K."/>
            <person name="Pipaliya S."/>
            <person name="Dacks J."/>
            <person name="Roger A.J."/>
        </authorList>
    </citation>
    <scope>NUCLEOTIDE SEQUENCE</scope>
    <source>
        <strain evidence="14">Schooner1</strain>
    </source>
</reference>
<protein>
    <recommendedName>
        <fullName evidence="3">DNA helicase</fullName>
        <ecNumber evidence="3">3.6.4.12</ecNumber>
    </recommendedName>
</protein>
<evidence type="ECO:0000313" key="14">
    <source>
        <dbReference type="EMBL" id="KAJ6243375.1"/>
    </source>
</evidence>
<evidence type="ECO:0000256" key="2">
    <source>
        <dbReference type="ARBA" id="ARBA00008010"/>
    </source>
</evidence>
<dbReference type="InterPro" id="IPR008047">
    <property type="entry name" value="MCM_4"/>
</dbReference>
<evidence type="ECO:0000256" key="1">
    <source>
        <dbReference type="ARBA" id="ARBA00004123"/>
    </source>
</evidence>
<evidence type="ECO:0000256" key="10">
    <source>
        <dbReference type="ARBA" id="ARBA00023242"/>
    </source>
</evidence>
<keyword evidence="9 11" id="KW-0238">DNA-binding</keyword>
<comment type="caution">
    <text evidence="14">The sequence shown here is derived from an EMBL/GenBank/DDBJ whole genome shotgun (WGS) entry which is preliminary data.</text>
</comment>